<reference evidence="2" key="1">
    <citation type="submission" date="2020-10" db="EMBL/GenBank/DDBJ databases">
        <authorList>
            <person name="Gilroy R."/>
        </authorList>
    </citation>
    <scope>NUCLEOTIDE SEQUENCE</scope>
    <source>
        <strain evidence="2">CHK33-4379</strain>
    </source>
</reference>
<reference evidence="2" key="2">
    <citation type="journal article" date="2021" name="PeerJ">
        <title>Extensive microbial diversity within the chicken gut microbiome revealed by metagenomics and culture.</title>
        <authorList>
            <person name="Gilroy R."/>
            <person name="Ravi A."/>
            <person name="Getino M."/>
            <person name="Pursley I."/>
            <person name="Horton D.L."/>
            <person name="Alikhan N.F."/>
            <person name="Baker D."/>
            <person name="Gharbi K."/>
            <person name="Hall N."/>
            <person name="Watson M."/>
            <person name="Adriaenssens E.M."/>
            <person name="Foster-Nyarko E."/>
            <person name="Jarju S."/>
            <person name="Secka A."/>
            <person name="Antonio M."/>
            <person name="Oren A."/>
            <person name="Chaudhuri R.R."/>
            <person name="La Ragione R."/>
            <person name="Hildebrand F."/>
            <person name="Pallen M.J."/>
        </authorList>
    </citation>
    <scope>NUCLEOTIDE SEQUENCE</scope>
    <source>
        <strain evidence="2">CHK33-4379</strain>
    </source>
</reference>
<keyword evidence="1" id="KW-0472">Membrane</keyword>
<comment type="caution">
    <text evidence="2">The sequence shown here is derived from an EMBL/GenBank/DDBJ whole genome shotgun (WGS) entry which is preliminary data.</text>
</comment>
<dbReference type="Proteomes" id="UP000824136">
    <property type="component" value="Unassembled WGS sequence"/>
</dbReference>
<gene>
    <name evidence="2" type="ORF">IAC39_01180</name>
</gene>
<accession>A0A9D1KKF1</accession>
<keyword evidence="1" id="KW-0812">Transmembrane</keyword>
<keyword evidence="1" id="KW-1133">Transmembrane helix</keyword>
<protein>
    <recommendedName>
        <fullName evidence="4">YcxB-like protein domain-containing protein</fullName>
    </recommendedName>
</protein>
<evidence type="ECO:0008006" key="4">
    <source>
        <dbReference type="Google" id="ProtNLM"/>
    </source>
</evidence>
<evidence type="ECO:0000313" key="2">
    <source>
        <dbReference type="EMBL" id="HIT58327.1"/>
    </source>
</evidence>
<dbReference type="EMBL" id="DVLL01000005">
    <property type="protein sequence ID" value="HIT58327.1"/>
    <property type="molecule type" value="Genomic_DNA"/>
</dbReference>
<feature type="transmembrane region" description="Helical" evidence="1">
    <location>
        <begin position="57"/>
        <end position="74"/>
    </location>
</feature>
<dbReference type="AlphaFoldDB" id="A0A9D1KKF1"/>
<name>A0A9D1KKF1_9FIRM</name>
<feature type="transmembrane region" description="Helical" evidence="1">
    <location>
        <begin position="32"/>
        <end position="51"/>
    </location>
</feature>
<proteinExistence type="predicted"/>
<evidence type="ECO:0000256" key="1">
    <source>
        <dbReference type="SAM" id="Phobius"/>
    </source>
</evidence>
<organism evidence="2 3">
    <name type="scientific">Candidatus Faeciplasma pullistercoris</name>
    <dbReference type="NCBI Taxonomy" id="2840800"/>
    <lineage>
        <taxon>Bacteria</taxon>
        <taxon>Bacillati</taxon>
        <taxon>Bacillota</taxon>
        <taxon>Clostridia</taxon>
        <taxon>Eubacteriales</taxon>
        <taxon>Oscillospiraceae</taxon>
        <taxon>Oscillospiraceae incertae sedis</taxon>
        <taxon>Candidatus Faeciplasma</taxon>
    </lineage>
</organism>
<sequence length="187" mass="21751">MEKLSFKFSHNHDFWIEGYDTYIRLYRRKRQIIFTVLFAVLAAMFIEQIIVDPEYGMGWLCLGISLFIILVNWLNPVFERKHVIAALEEIKNDSYVFRLYEHNYSVETILPQSDGEQISDGEDSDDASYSKIPKTVTELDDKSLKAVEKEEYFGLFSAKTMCIIPKADLLPSDCEMVSELVKKINNK</sequence>
<evidence type="ECO:0000313" key="3">
    <source>
        <dbReference type="Proteomes" id="UP000824136"/>
    </source>
</evidence>